<sequence length="274" mass="31268">MQSTNFNESRWMQVAVYDNNENEAYISPTTTRIPYLVTGHHVFNLTCLPLKEAGVDRIALAETGITDTEQLHNVYNEIGQVEMRFKEDESIDKPDVSTVYIGDRFYMYLKYMGDTKDYVIVPQTCTAYQGTFRSDYAQFMDLWTQNGTKRNDCTTEDARKYKVMTNFRRLSSIIVHAELHGFRFNANGNSGFDDVTISCTVKICTSATGNCTDNCQIMQSRTKRETDTITSIRQKRSTGRIRSQTVSQTIRVGQTEFKSNDGGNVQTLKADVFK</sequence>
<evidence type="ECO:0000313" key="3">
    <source>
        <dbReference type="Proteomes" id="UP000507470"/>
    </source>
</evidence>
<keyword evidence="3" id="KW-1185">Reference proteome</keyword>
<gene>
    <name evidence="2" type="ORF">MCOR_1688</name>
</gene>
<feature type="domain" description="ZP" evidence="1">
    <location>
        <begin position="1"/>
        <end position="222"/>
    </location>
</feature>
<dbReference type="OrthoDB" id="6186506at2759"/>
<reference evidence="2 3" key="1">
    <citation type="submission" date="2020-06" db="EMBL/GenBank/DDBJ databases">
        <authorList>
            <person name="Li R."/>
            <person name="Bekaert M."/>
        </authorList>
    </citation>
    <scope>NUCLEOTIDE SEQUENCE [LARGE SCALE GENOMIC DNA]</scope>
    <source>
        <strain evidence="3">wild</strain>
    </source>
</reference>
<proteinExistence type="predicted"/>
<evidence type="ECO:0000259" key="1">
    <source>
        <dbReference type="PROSITE" id="PS51034"/>
    </source>
</evidence>
<protein>
    <recommendedName>
        <fullName evidence="1">ZP domain-containing protein</fullName>
    </recommendedName>
</protein>
<accession>A0A6J7ZXP2</accession>
<dbReference type="PROSITE" id="PS51034">
    <property type="entry name" value="ZP_2"/>
    <property type="match status" value="1"/>
</dbReference>
<dbReference type="AlphaFoldDB" id="A0A6J7ZXP2"/>
<organism evidence="2 3">
    <name type="scientific">Mytilus coruscus</name>
    <name type="common">Sea mussel</name>
    <dbReference type="NCBI Taxonomy" id="42192"/>
    <lineage>
        <taxon>Eukaryota</taxon>
        <taxon>Metazoa</taxon>
        <taxon>Spiralia</taxon>
        <taxon>Lophotrochozoa</taxon>
        <taxon>Mollusca</taxon>
        <taxon>Bivalvia</taxon>
        <taxon>Autobranchia</taxon>
        <taxon>Pteriomorphia</taxon>
        <taxon>Mytilida</taxon>
        <taxon>Mytiloidea</taxon>
        <taxon>Mytilidae</taxon>
        <taxon>Mytilinae</taxon>
        <taxon>Mytilus</taxon>
    </lineage>
</organism>
<dbReference type="InterPro" id="IPR001507">
    <property type="entry name" value="ZP_dom"/>
</dbReference>
<dbReference type="Proteomes" id="UP000507470">
    <property type="component" value="Unassembled WGS sequence"/>
</dbReference>
<dbReference type="InterPro" id="IPR042235">
    <property type="entry name" value="ZP-C_dom"/>
</dbReference>
<dbReference type="EMBL" id="CACVKT020000348">
    <property type="protein sequence ID" value="CAC5358433.1"/>
    <property type="molecule type" value="Genomic_DNA"/>
</dbReference>
<evidence type="ECO:0000313" key="2">
    <source>
        <dbReference type="EMBL" id="CAC5358433.1"/>
    </source>
</evidence>
<dbReference type="Gene3D" id="2.60.40.4100">
    <property type="entry name" value="Zona pellucida, ZP-C domain"/>
    <property type="match status" value="1"/>
</dbReference>
<name>A0A6J7ZXP2_MYTCO</name>